<dbReference type="GO" id="GO:0030686">
    <property type="term" value="C:90S preribosome"/>
    <property type="evidence" value="ECO:0007669"/>
    <property type="project" value="TreeGrafter"/>
</dbReference>
<dbReference type="InterPro" id="IPR011989">
    <property type="entry name" value="ARM-like"/>
</dbReference>
<dbReference type="InterPro" id="IPR001313">
    <property type="entry name" value="Pumilio_RNA-bd_rpt"/>
</dbReference>
<name>A0A5J4X1V4_9EUKA</name>
<dbReference type="GO" id="GO:0003723">
    <property type="term" value="F:RNA binding"/>
    <property type="evidence" value="ECO:0007669"/>
    <property type="project" value="InterPro"/>
</dbReference>
<evidence type="ECO:0000256" key="1">
    <source>
        <dbReference type="ARBA" id="ARBA00022737"/>
    </source>
</evidence>
<organism evidence="3 4">
    <name type="scientific">Streblomastix strix</name>
    <dbReference type="NCBI Taxonomy" id="222440"/>
    <lineage>
        <taxon>Eukaryota</taxon>
        <taxon>Metamonada</taxon>
        <taxon>Preaxostyla</taxon>
        <taxon>Oxymonadida</taxon>
        <taxon>Streblomastigidae</taxon>
        <taxon>Streblomastix</taxon>
    </lineage>
</organism>
<evidence type="ECO:0000313" key="3">
    <source>
        <dbReference type="EMBL" id="KAA6401204.1"/>
    </source>
</evidence>
<dbReference type="Gene3D" id="1.25.10.10">
    <property type="entry name" value="Leucine-rich Repeat Variant"/>
    <property type="match status" value="2"/>
</dbReference>
<feature type="region of interest" description="Disordered" evidence="2">
    <location>
        <begin position="831"/>
        <end position="854"/>
    </location>
</feature>
<proteinExistence type="predicted"/>
<sequence length="949" mass="109539">MKKFSDDSDDYTSISKKSAIANEKKTIELVRTYFSGIDEMIDSNQIQEEDRNVFLDNVFSEINEKEARYSCDIYCSRVIEKILDMSKLKHLLQFFGNIVQETRTVICHQNGSHILEKVIILVFRYSQSEVESQEKEINQDQEIPSLKDSIQSLLGYIRDYVWNVISDVYSSHVIRTLIIALGGCEAQIEQKKNYGKQSSNLASEIVSVRPIQFPALFEQIIRYILSIPHLRLQLVETLCDTYASLVFQDLIVTCSSVNGSALNKKIIKKKDNSQLQNLDENSSSSDQTLSDNIFDLATLTSKIFGNSLNISPKLPLKKKQPKLKSNQPKKKNKESKKKHSKKEQLIQKDEDEDKQNISDEDQQQEEEIDEQDEQNIDISSINIDSLNTPIYQLLINSIGSRVVECVIRCCLQLRGQSPNTESKQQKKKFSASEDSITTQSTITGQLQPLLRLIFDSQRFSLTLVPLSIHPIANHVVIALLDTVGQGDPFLATECIDIMIPHINSILQGRIYDGYNQDEDKRMKQDSDTEKSVDESEMIVMNAGVVYSVVHLCEIQKYKQGEIIKSLRQTLCNIEEFKQDKVSNQDELNKEEKKKDKKEKQKQVEQQEDENMDDLIIKKKKRKRKQENNDEQQIEEQENVSIKRKRRRLDDNEDEDDEQEKKDPNNIIKDKDNQDIKSKTLIPKSNQTHNQHHIFAPYVFFLHLLQLGLVPYNNLINAEDSMKELFTQLQQQDQQQQQIKKGIFDNGHILPFSASYYGVQICCAFTRFDIRYTQLFINSVASLPSSCVVSLAVHPIASRFVQAYLSSSCISHKRKTQWLNYLCRQINPTEGNNEKIKKSGKDQQQDSEQSSQQNKPQTYISLLALDKYGSHTVECAFQIANINMKEQICRCLADDSRLLMQNQIGRIVYTHLDINTFRHNSSDWRKKIEKEAKTLDWVKQISQTKKIEPK</sequence>
<protein>
    <recommendedName>
        <fullName evidence="5">Nucleolar protein 9</fullName>
    </recommendedName>
</protein>
<dbReference type="Proteomes" id="UP000324800">
    <property type="component" value="Unassembled WGS sequence"/>
</dbReference>
<evidence type="ECO:0008006" key="5">
    <source>
        <dbReference type="Google" id="ProtNLM"/>
    </source>
</evidence>
<dbReference type="OrthoDB" id="9987665at2759"/>
<feature type="compositionally biased region" description="Acidic residues" evidence="2">
    <location>
        <begin position="628"/>
        <end position="637"/>
    </location>
</feature>
<dbReference type="GO" id="GO:0030688">
    <property type="term" value="C:preribosome, small subunit precursor"/>
    <property type="evidence" value="ECO:0007669"/>
    <property type="project" value="TreeGrafter"/>
</dbReference>
<dbReference type="InterPro" id="IPR016024">
    <property type="entry name" value="ARM-type_fold"/>
</dbReference>
<dbReference type="SUPFAM" id="SSF48371">
    <property type="entry name" value="ARM repeat"/>
    <property type="match status" value="1"/>
</dbReference>
<dbReference type="PANTHER" id="PTHR13102">
    <property type="entry name" value="NUCLEOLAR PROTEIN 9"/>
    <property type="match status" value="1"/>
</dbReference>
<feature type="compositionally biased region" description="Basic and acidic residues" evidence="2">
    <location>
        <begin position="658"/>
        <end position="675"/>
    </location>
</feature>
<keyword evidence="1" id="KW-0677">Repeat</keyword>
<evidence type="ECO:0000313" key="4">
    <source>
        <dbReference type="Proteomes" id="UP000324800"/>
    </source>
</evidence>
<feature type="compositionally biased region" description="Acidic residues" evidence="2">
    <location>
        <begin position="349"/>
        <end position="374"/>
    </location>
</feature>
<accession>A0A5J4X1V4</accession>
<comment type="caution">
    <text evidence="3">The sequence shown here is derived from an EMBL/GenBank/DDBJ whole genome shotgun (WGS) entry which is preliminary data.</text>
</comment>
<dbReference type="SMART" id="SM00025">
    <property type="entry name" value="Pumilio"/>
    <property type="match status" value="7"/>
</dbReference>
<feature type="compositionally biased region" description="Basic residues" evidence="2">
    <location>
        <begin position="315"/>
        <end position="341"/>
    </location>
</feature>
<evidence type="ECO:0000256" key="2">
    <source>
        <dbReference type="SAM" id="MobiDB-lite"/>
    </source>
</evidence>
<dbReference type="Pfam" id="PF22493">
    <property type="entry name" value="PUF_NOP9"/>
    <property type="match status" value="2"/>
</dbReference>
<dbReference type="EMBL" id="SNRW01000426">
    <property type="protein sequence ID" value="KAA6401204.1"/>
    <property type="molecule type" value="Genomic_DNA"/>
</dbReference>
<feature type="compositionally biased region" description="Basic and acidic residues" evidence="2">
    <location>
        <begin position="831"/>
        <end position="843"/>
    </location>
</feature>
<reference evidence="3 4" key="1">
    <citation type="submission" date="2019-03" db="EMBL/GenBank/DDBJ databases">
        <title>Single cell metagenomics reveals metabolic interactions within the superorganism composed of flagellate Streblomastix strix and complex community of Bacteroidetes bacteria on its surface.</title>
        <authorList>
            <person name="Treitli S.C."/>
            <person name="Kolisko M."/>
            <person name="Husnik F."/>
            <person name="Keeling P."/>
            <person name="Hampl V."/>
        </authorList>
    </citation>
    <scope>NUCLEOTIDE SEQUENCE [LARGE SCALE GENOMIC DNA]</scope>
    <source>
        <strain evidence="3">ST1C</strain>
    </source>
</reference>
<dbReference type="InterPro" id="IPR040000">
    <property type="entry name" value="NOP9"/>
</dbReference>
<dbReference type="GO" id="GO:0000480">
    <property type="term" value="P:endonucleolytic cleavage in 5'-ETS of tricistronic rRNA transcript (SSU-rRNA, 5.8S rRNA, LSU-rRNA)"/>
    <property type="evidence" value="ECO:0007669"/>
    <property type="project" value="TreeGrafter"/>
</dbReference>
<dbReference type="GO" id="GO:0005730">
    <property type="term" value="C:nucleolus"/>
    <property type="evidence" value="ECO:0007669"/>
    <property type="project" value="TreeGrafter"/>
</dbReference>
<dbReference type="AlphaFoldDB" id="A0A5J4X1V4"/>
<dbReference type="GO" id="GO:0000447">
    <property type="term" value="P:endonucleolytic cleavage in ITS1 to separate SSU-rRNA from 5.8S rRNA and LSU-rRNA from tricistronic rRNA transcript (SSU-rRNA, 5.8S rRNA, LSU-rRNA)"/>
    <property type="evidence" value="ECO:0007669"/>
    <property type="project" value="TreeGrafter"/>
</dbReference>
<gene>
    <name evidence="3" type="ORF">EZS28_003265</name>
</gene>
<feature type="compositionally biased region" description="Basic and acidic residues" evidence="2">
    <location>
        <begin position="582"/>
        <end position="604"/>
    </location>
</feature>
<feature type="region of interest" description="Disordered" evidence="2">
    <location>
        <begin position="582"/>
        <end position="675"/>
    </location>
</feature>
<feature type="region of interest" description="Disordered" evidence="2">
    <location>
        <begin position="312"/>
        <end position="374"/>
    </location>
</feature>
<dbReference type="GO" id="GO:0000056">
    <property type="term" value="P:ribosomal small subunit export from nucleus"/>
    <property type="evidence" value="ECO:0007669"/>
    <property type="project" value="TreeGrafter"/>
</dbReference>
<dbReference type="GO" id="GO:0000472">
    <property type="term" value="P:endonucleolytic cleavage to generate mature 5'-end of SSU-rRNA from (SSU-rRNA, 5.8S rRNA, LSU-rRNA)"/>
    <property type="evidence" value="ECO:0007669"/>
    <property type="project" value="TreeGrafter"/>
</dbReference>
<dbReference type="PANTHER" id="PTHR13102:SF0">
    <property type="entry name" value="NUCLEOLAR PROTEIN 9"/>
    <property type="match status" value="1"/>
</dbReference>